<gene>
    <name evidence="6" type="primary">xseB</name>
    <name evidence="7" type="ORF">XYCOK13_35010</name>
</gene>
<dbReference type="InterPro" id="IPR003761">
    <property type="entry name" value="Exonuc_VII_S"/>
</dbReference>
<proteinExistence type="inferred from homology"/>
<dbReference type="GO" id="GO:0008855">
    <property type="term" value="F:exodeoxyribonuclease VII activity"/>
    <property type="evidence" value="ECO:0007669"/>
    <property type="project" value="UniProtKB-UniRule"/>
</dbReference>
<evidence type="ECO:0000256" key="4">
    <source>
        <dbReference type="ARBA" id="ARBA00022801"/>
    </source>
</evidence>
<reference evidence="7" key="1">
    <citation type="submission" date="2021-04" db="EMBL/GenBank/DDBJ databases">
        <title>Draft genome sequence of Xylanibacillus composti strain K13.</title>
        <authorList>
            <person name="Uke A."/>
            <person name="Chhe C."/>
            <person name="Baramee S."/>
            <person name="Kosugi A."/>
        </authorList>
    </citation>
    <scope>NUCLEOTIDE SEQUENCE</scope>
    <source>
        <strain evidence="7">K13</strain>
    </source>
</reference>
<dbReference type="Proteomes" id="UP000677918">
    <property type="component" value="Unassembled WGS sequence"/>
</dbReference>
<keyword evidence="8" id="KW-1185">Reference proteome</keyword>
<evidence type="ECO:0000313" key="7">
    <source>
        <dbReference type="EMBL" id="GIQ70677.1"/>
    </source>
</evidence>
<dbReference type="GO" id="GO:0005829">
    <property type="term" value="C:cytosol"/>
    <property type="evidence" value="ECO:0007669"/>
    <property type="project" value="TreeGrafter"/>
</dbReference>
<dbReference type="EC" id="3.1.11.6" evidence="6"/>
<comment type="catalytic activity">
    <reaction evidence="6">
        <text>Exonucleolytic cleavage in either 5'- to 3'- or 3'- to 5'-direction to yield nucleoside 5'-phosphates.</text>
        <dbReference type="EC" id="3.1.11.6"/>
    </reaction>
</comment>
<dbReference type="EMBL" id="BOVK01000055">
    <property type="protein sequence ID" value="GIQ70677.1"/>
    <property type="molecule type" value="Genomic_DNA"/>
</dbReference>
<comment type="similarity">
    <text evidence="1 6">Belongs to the XseB family.</text>
</comment>
<dbReference type="GO" id="GO:0006308">
    <property type="term" value="P:DNA catabolic process"/>
    <property type="evidence" value="ECO:0007669"/>
    <property type="project" value="UniProtKB-UniRule"/>
</dbReference>
<dbReference type="Gene3D" id="1.10.287.1040">
    <property type="entry name" value="Exonuclease VII, small subunit"/>
    <property type="match status" value="1"/>
</dbReference>
<evidence type="ECO:0000256" key="3">
    <source>
        <dbReference type="ARBA" id="ARBA00022722"/>
    </source>
</evidence>
<dbReference type="GO" id="GO:0009318">
    <property type="term" value="C:exodeoxyribonuclease VII complex"/>
    <property type="evidence" value="ECO:0007669"/>
    <property type="project" value="UniProtKB-UniRule"/>
</dbReference>
<keyword evidence="3 6" id="KW-0540">Nuclease</keyword>
<organism evidence="7 8">
    <name type="scientific">Xylanibacillus composti</name>
    <dbReference type="NCBI Taxonomy" id="1572762"/>
    <lineage>
        <taxon>Bacteria</taxon>
        <taxon>Bacillati</taxon>
        <taxon>Bacillota</taxon>
        <taxon>Bacilli</taxon>
        <taxon>Bacillales</taxon>
        <taxon>Paenibacillaceae</taxon>
        <taxon>Xylanibacillus</taxon>
    </lineage>
</organism>
<keyword evidence="4 6" id="KW-0378">Hydrolase</keyword>
<evidence type="ECO:0000256" key="5">
    <source>
        <dbReference type="ARBA" id="ARBA00022839"/>
    </source>
</evidence>
<keyword evidence="2 6" id="KW-0963">Cytoplasm</keyword>
<dbReference type="NCBIfam" id="TIGR01280">
    <property type="entry name" value="xseB"/>
    <property type="match status" value="1"/>
</dbReference>
<comment type="subunit">
    <text evidence="6">Heterooligomer composed of large and small subunits.</text>
</comment>
<evidence type="ECO:0000256" key="6">
    <source>
        <dbReference type="HAMAP-Rule" id="MF_00337"/>
    </source>
</evidence>
<dbReference type="InterPro" id="IPR037004">
    <property type="entry name" value="Exonuc_VII_ssu_sf"/>
</dbReference>
<sequence length="88" mass="9971">MVGEQEQLQETLTFEQAMEKLERIVAKLESGELPLEQAIGLYQEGTRLSQLCAGKLEQVERKIEMVMETESGLEHQAFNPDEMKGEST</sequence>
<dbReference type="HAMAP" id="MF_00337">
    <property type="entry name" value="Exonuc_7_S"/>
    <property type="match status" value="1"/>
</dbReference>
<dbReference type="SUPFAM" id="SSF116842">
    <property type="entry name" value="XseB-like"/>
    <property type="match status" value="1"/>
</dbReference>
<evidence type="ECO:0000256" key="2">
    <source>
        <dbReference type="ARBA" id="ARBA00022490"/>
    </source>
</evidence>
<evidence type="ECO:0000313" key="8">
    <source>
        <dbReference type="Proteomes" id="UP000677918"/>
    </source>
</evidence>
<dbReference type="AlphaFoldDB" id="A0A8J4H6N2"/>
<protein>
    <recommendedName>
        <fullName evidence="6">Exodeoxyribonuclease 7 small subunit</fullName>
        <ecNumber evidence="6">3.1.11.6</ecNumber>
    </recommendedName>
    <alternativeName>
        <fullName evidence="6">Exodeoxyribonuclease VII small subunit</fullName>
        <shortName evidence="6">Exonuclease VII small subunit</shortName>
    </alternativeName>
</protein>
<dbReference type="PANTHER" id="PTHR34137">
    <property type="entry name" value="EXODEOXYRIBONUCLEASE 7 SMALL SUBUNIT"/>
    <property type="match status" value="1"/>
</dbReference>
<keyword evidence="5 6" id="KW-0269">Exonuclease</keyword>
<dbReference type="PANTHER" id="PTHR34137:SF1">
    <property type="entry name" value="EXODEOXYRIBONUCLEASE 7 SMALL SUBUNIT"/>
    <property type="match status" value="1"/>
</dbReference>
<comment type="subcellular location">
    <subcellularLocation>
        <location evidence="6">Cytoplasm</location>
    </subcellularLocation>
</comment>
<comment type="caution">
    <text evidence="7">The sequence shown here is derived from an EMBL/GenBank/DDBJ whole genome shotgun (WGS) entry which is preliminary data.</text>
</comment>
<dbReference type="PIRSF" id="PIRSF006488">
    <property type="entry name" value="Exonuc_VII_S"/>
    <property type="match status" value="1"/>
</dbReference>
<evidence type="ECO:0000256" key="1">
    <source>
        <dbReference type="ARBA" id="ARBA00009998"/>
    </source>
</evidence>
<accession>A0A8J4H6N2</accession>
<comment type="function">
    <text evidence="6">Bidirectionally degrades single-stranded DNA into large acid-insoluble oligonucleotides, which are then degraded further into small acid-soluble oligonucleotides.</text>
</comment>
<dbReference type="RefSeq" id="WP_213413494.1">
    <property type="nucleotide sequence ID" value="NZ_BOVK01000055.1"/>
</dbReference>
<name>A0A8J4H6N2_9BACL</name>
<dbReference type="Pfam" id="PF02609">
    <property type="entry name" value="Exonuc_VII_S"/>
    <property type="match status" value="1"/>
</dbReference>